<comment type="caution">
    <text evidence="3">The sequence shown here is derived from an EMBL/GenBank/DDBJ whole genome shotgun (WGS) entry which is preliminary data.</text>
</comment>
<proteinExistence type="predicted"/>
<reference evidence="3 4" key="1">
    <citation type="submission" date="2024-05" db="EMBL/GenBank/DDBJ databases">
        <authorList>
            <person name="Wallberg A."/>
        </authorList>
    </citation>
    <scope>NUCLEOTIDE SEQUENCE [LARGE SCALE GENOMIC DNA]</scope>
</reference>
<feature type="non-terminal residue" evidence="3">
    <location>
        <position position="251"/>
    </location>
</feature>
<dbReference type="InterPro" id="IPR000477">
    <property type="entry name" value="RT_dom"/>
</dbReference>
<gene>
    <name evidence="2" type="ORF">MNOR_LOCUS24170</name>
    <name evidence="3" type="ORF">MNOR_LOCUS40553</name>
</gene>
<sequence length="251" mass="29329">MDHKNYTCGIFIDLCKAFDTVDHEILLSKMYHYGIRGIVQKLFKSYLTNRMQYVYINDHKSNLQTIKCGVPQGSVLGPLLFLLYINDIANCCSNGMFRVFADDTGIFIQGPEINTLIIKAKETMTNIDEWFSSNKLTLNIDKTCFIIFKHNRWLHQQIPDSISFSNKTINRVKSVKYLGLLIDESLKWNYHVNEVCNSIKKLFPIFYNIRQYINLKHARSIYYSMIYSKVKYAIIAYGQTSQENINKIQIL</sequence>
<evidence type="ECO:0000313" key="4">
    <source>
        <dbReference type="Proteomes" id="UP001497623"/>
    </source>
</evidence>
<dbReference type="AlphaFoldDB" id="A0AAV2STK1"/>
<dbReference type="GO" id="GO:0071897">
    <property type="term" value="P:DNA biosynthetic process"/>
    <property type="evidence" value="ECO:0007669"/>
    <property type="project" value="UniProtKB-ARBA"/>
</dbReference>
<dbReference type="Pfam" id="PF00078">
    <property type="entry name" value="RVT_1"/>
    <property type="match status" value="1"/>
</dbReference>
<dbReference type="PANTHER" id="PTHR33332">
    <property type="entry name" value="REVERSE TRANSCRIPTASE DOMAIN-CONTAINING PROTEIN"/>
    <property type="match status" value="1"/>
</dbReference>
<dbReference type="Proteomes" id="UP001497623">
    <property type="component" value="Unassembled WGS sequence"/>
</dbReference>
<keyword evidence="4" id="KW-1185">Reference proteome</keyword>
<dbReference type="InterPro" id="IPR043502">
    <property type="entry name" value="DNA/RNA_pol_sf"/>
</dbReference>
<evidence type="ECO:0000259" key="1">
    <source>
        <dbReference type="PROSITE" id="PS50878"/>
    </source>
</evidence>
<name>A0AAV2STK1_MEGNR</name>
<protein>
    <recommendedName>
        <fullName evidence="1">Reverse transcriptase domain-containing protein</fullName>
    </recommendedName>
</protein>
<feature type="domain" description="Reverse transcriptase" evidence="1">
    <location>
        <begin position="1"/>
        <end position="182"/>
    </location>
</feature>
<accession>A0AAV2STK1</accession>
<organism evidence="3 4">
    <name type="scientific">Meganyctiphanes norvegica</name>
    <name type="common">Northern krill</name>
    <name type="synonym">Thysanopoda norvegica</name>
    <dbReference type="NCBI Taxonomy" id="48144"/>
    <lineage>
        <taxon>Eukaryota</taxon>
        <taxon>Metazoa</taxon>
        <taxon>Ecdysozoa</taxon>
        <taxon>Arthropoda</taxon>
        <taxon>Crustacea</taxon>
        <taxon>Multicrustacea</taxon>
        <taxon>Malacostraca</taxon>
        <taxon>Eumalacostraca</taxon>
        <taxon>Eucarida</taxon>
        <taxon>Euphausiacea</taxon>
        <taxon>Euphausiidae</taxon>
        <taxon>Meganyctiphanes</taxon>
    </lineage>
</organism>
<dbReference type="SUPFAM" id="SSF56672">
    <property type="entry name" value="DNA/RNA polymerases"/>
    <property type="match status" value="1"/>
</dbReference>
<dbReference type="PROSITE" id="PS50878">
    <property type="entry name" value="RT_POL"/>
    <property type="match status" value="1"/>
</dbReference>
<dbReference type="EMBL" id="CAXKWB010126126">
    <property type="protein sequence ID" value="CAL4239685.1"/>
    <property type="molecule type" value="Genomic_DNA"/>
</dbReference>
<evidence type="ECO:0000313" key="3">
    <source>
        <dbReference type="EMBL" id="CAL4239685.1"/>
    </source>
</evidence>
<evidence type="ECO:0000313" key="2">
    <source>
        <dbReference type="EMBL" id="CAL4123977.1"/>
    </source>
</evidence>
<dbReference type="EMBL" id="CAXKWB010021950">
    <property type="protein sequence ID" value="CAL4123977.1"/>
    <property type="molecule type" value="Genomic_DNA"/>
</dbReference>